<dbReference type="Proteomes" id="UP000254047">
    <property type="component" value="Unassembled WGS sequence"/>
</dbReference>
<proteinExistence type="predicted"/>
<dbReference type="InterPro" id="IPR027417">
    <property type="entry name" value="P-loop_NTPase"/>
</dbReference>
<organism evidence="4 5">
    <name type="scientific">Staphylococcus petrasii</name>
    <dbReference type="NCBI Taxonomy" id="1276936"/>
    <lineage>
        <taxon>Bacteria</taxon>
        <taxon>Bacillati</taxon>
        <taxon>Bacillota</taxon>
        <taxon>Bacilli</taxon>
        <taxon>Bacillales</taxon>
        <taxon>Staphylococcaceae</taxon>
        <taxon>Staphylococcus</taxon>
    </lineage>
</organism>
<keyword evidence="1" id="KW-0813">Transport</keyword>
<dbReference type="InterPro" id="IPR050763">
    <property type="entry name" value="ABC_transporter_ATP-binding"/>
</dbReference>
<evidence type="ECO:0000313" key="5">
    <source>
        <dbReference type="Proteomes" id="UP000254047"/>
    </source>
</evidence>
<name>A0A380G269_9STAP</name>
<dbReference type="PROSITE" id="PS50893">
    <property type="entry name" value="ABC_TRANSPORTER_2"/>
    <property type="match status" value="1"/>
</dbReference>
<protein>
    <submittedName>
        <fullName evidence="4">ABC transporter ATP-binding protein</fullName>
    </submittedName>
</protein>
<dbReference type="SUPFAM" id="SSF52540">
    <property type="entry name" value="P-loop containing nucleoside triphosphate hydrolases"/>
    <property type="match status" value="1"/>
</dbReference>
<evidence type="ECO:0000256" key="3">
    <source>
        <dbReference type="ARBA" id="ARBA00022840"/>
    </source>
</evidence>
<keyword evidence="2" id="KW-0547">Nucleotide-binding</keyword>
<dbReference type="RefSeq" id="WP_103298767.1">
    <property type="nucleotide sequence ID" value="NZ_PPQT01000114.1"/>
</dbReference>
<dbReference type="Pfam" id="PF00005">
    <property type="entry name" value="ABC_tran"/>
    <property type="match status" value="1"/>
</dbReference>
<dbReference type="GO" id="GO:0005524">
    <property type="term" value="F:ATP binding"/>
    <property type="evidence" value="ECO:0007669"/>
    <property type="project" value="UniProtKB-KW"/>
</dbReference>
<dbReference type="OrthoDB" id="9804819at2"/>
<evidence type="ECO:0000256" key="1">
    <source>
        <dbReference type="ARBA" id="ARBA00022448"/>
    </source>
</evidence>
<gene>
    <name evidence="4" type="primary">artM_2</name>
    <name evidence="4" type="ORF">NCTC13830_01734</name>
</gene>
<reference evidence="4 5" key="1">
    <citation type="submission" date="2018-06" db="EMBL/GenBank/DDBJ databases">
        <authorList>
            <consortium name="Pathogen Informatics"/>
            <person name="Doyle S."/>
        </authorList>
    </citation>
    <scope>NUCLEOTIDE SEQUENCE [LARGE SCALE GENOMIC DNA]</scope>
    <source>
        <strain evidence="4 5">NCTC13830</strain>
    </source>
</reference>
<dbReference type="InterPro" id="IPR017871">
    <property type="entry name" value="ABC_transporter-like_CS"/>
</dbReference>
<dbReference type="InterPro" id="IPR003439">
    <property type="entry name" value="ABC_transporter-like_ATP-bd"/>
</dbReference>
<sequence>MVEIMNLSKFFGKKEVLKDISLTIEKGACTALIGKNGAGKSTLIDILIGHKHASKGSVEDTEGLNQSKNMGILFQRTNFPKLIKVKELFYLYQNLYKNSMTLEQFRELTQFSQTQMNQHANDLSGGQKRLLDFALTLIGNPQFLILDEPTAAMDIETREHFWQIIYRLKRQNITILYTSHYIEEVERMADRVIYLEGGKVKIDDTPQNILSNQNNSIVELTNYSHEIHQILANSFKTEAKNGNLKIYTNEVEKVIKSLIELNFNLNNMTIHKKSLLELMFTNTNERGVLSYE</sequence>
<dbReference type="AlphaFoldDB" id="A0A380G269"/>
<accession>A0A380G269</accession>
<dbReference type="GO" id="GO:0016887">
    <property type="term" value="F:ATP hydrolysis activity"/>
    <property type="evidence" value="ECO:0007669"/>
    <property type="project" value="InterPro"/>
</dbReference>
<dbReference type="PANTHER" id="PTHR42711">
    <property type="entry name" value="ABC TRANSPORTER ATP-BINDING PROTEIN"/>
    <property type="match status" value="1"/>
</dbReference>
<evidence type="ECO:0000256" key="2">
    <source>
        <dbReference type="ARBA" id="ARBA00022741"/>
    </source>
</evidence>
<keyword evidence="3 4" id="KW-0067">ATP-binding</keyword>
<dbReference type="SMART" id="SM00382">
    <property type="entry name" value="AAA"/>
    <property type="match status" value="1"/>
</dbReference>
<evidence type="ECO:0000313" key="4">
    <source>
        <dbReference type="EMBL" id="SUM44333.1"/>
    </source>
</evidence>
<dbReference type="PANTHER" id="PTHR42711:SF17">
    <property type="entry name" value="ABC TRANSPORTER ATP-BINDING PROTEIN"/>
    <property type="match status" value="1"/>
</dbReference>
<dbReference type="PROSITE" id="PS00211">
    <property type="entry name" value="ABC_TRANSPORTER_1"/>
    <property type="match status" value="1"/>
</dbReference>
<dbReference type="InterPro" id="IPR003593">
    <property type="entry name" value="AAA+_ATPase"/>
</dbReference>
<dbReference type="EMBL" id="UHDO01000001">
    <property type="protein sequence ID" value="SUM44333.1"/>
    <property type="molecule type" value="Genomic_DNA"/>
</dbReference>
<dbReference type="CDD" id="cd03230">
    <property type="entry name" value="ABC_DR_subfamily_A"/>
    <property type="match status" value="1"/>
</dbReference>
<dbReference type="Gene3D" id="3.40.50.300">
    <property type="entry name" value="P-loop containing nucleotide triphosphate hydrolases"/>
    <property type="match status" value="1"/>
</dbReference>